<dbReference type="Proteomes" id="UP001239111">
    <property type="component" value="Chromosome 1"/>
</dbReference>
<proteinExistence type="predicted"/>
<accession>A0ACC2PRS0</accession>
<gene>
    <name evidence="1" type="ORF">QAD02_021444</name>
</gene>
<organism evidence="1 2">
    <name type="scientific">Eretmocerus hayati</name>
    <dbReference type="NCBI Taxonomy" id="131215"/>
    <lineage>
        <taxon>Eukaryota</taxon>
        <taxon>Metazoa</taxon>
        <taxon>Ecdysozoa</taxon>
        <taxon>Arthropoda</taxon>
        <taxon>Hexapoda</taxon>
        <taxon>Insecta</taxon>
        <taxon>Pterygota</taxon>
        <taxon>Neoptera</taxon>
        <taxon>Endopterygota</taxon>
        <taxon>Hymenoptera</taxon>
        <taxon>Apocrita</taxon>
        <taxon>Proctotrupomorpha</taxon>
        <taxon>Chalcidoidea</taxon>
        <taxon>Aphelinidae</taxon>
        <taxon>Aphelininae</taxon>
        <taxon>Eretmocerus</taxon>
    </lineage>
</organism>
<protein>
    <submittedName>
        <fullName evidence="1">Uncharacterized protein</fullName>
    </submittedName>
</protein>
<sequence length="238" mass="27514">MVHSDFSENFAYVAQDAAPRFHYNIDQCTVLPVVVYYRTENGIEHFSVVLLSDCSTHDATAVYIMQQKLIPEIRRRCKLVKKIIYVSDGAKQHFKNRVQMLNYMKHEEEFGIPTEWHSHATAHGKGSCDGIGAIVKREATRASLQASPNDAILDAYSLFSCAKGRSFEMEFSFYSQQDHDKTRKFLERRFKNAPPVTKIQKKHSFLPQPSQHYMFSVTVGLQLLWQLYHITSMMDMSH</sequence>
<keyword evidence="2" id="KW-1185">Reference proteome</keyword>
<comment type="caution">
    <text evidence="1">The sequence shown here is derived from an EMBL/GenBank/DDBJ whole genome shotgun (WGS) entry which is preliminary data.</text>
</comment>
<name>A0ACC2PRS0_9HYME</name>
<reference evidence="1" key="1">
    <citation type="submission" date="2023-04" db="EMBL/GenBank/DDBJ databases">
        <title>A chromosome-level genome assembly of the parasitoid wasp Eretmocerus hayati.</title>
        <authorList>
            <person name="Zhong Y."/>
            <person name="Liu S."/>
            <person name="Liu Y."/>
        </authorList>
    </citation>
    <scope>NUCLEOTIDE SEQUENCE</scope>
    <source>
        <strain evidence="1">ZJU_SS_LIU_2023</strain>
    </source>
</reference>
<evidence type="ECO:0000313" key="1">
    <source>
        <dbReference type="EMBL" id="KAJ8685651.1"/>
    </source>
</evidence>
<dbReference type="EMBL" id="CM056741">
    <property type="protein sequence ID" value="KAJ8685651.1"/>
    <property type="molecule type" value="Genomic_DNA"/>
</dbReference>
<evidence type="ECO:0000313" key="2">
    <source>
        <dbReference type="Proteomes" id="UP001239111"/>
    </source>
</evidence>